<dbReference type="AlphaFoldDB" id="A0A2W5TID2"/>
<evidence type="ECO:0000313" key="3">
    <source>
        <dbReference type="EMBL" id="PZR13567.1"/>
    </source>
</evidence>
<dbReference type="PANTHER" id="PTHR30032:SF4">
    <property type="entry name" value="AMIDASE ENHANCER"/>
    <property type="match status" value="1"/>
</dbReference>
<dbReference type="NCBIfam" id="TIGR02669">
    <property type="entry name" value="SpoIID_LytB"/>
    <property type="match status" value="1"/>
</dbReference>
<dbReference type="Proteomes" id="UP000249061">
    <property type="component" value="Unassembled WGS sequence"/>
</dbReference>
<dbReference type="InterPro" id="IPR013693">
    <property type="entry name" value="SpoIID/LytB_N"/>
</dbReference>
<dbReference type="GO" id="GO:0030288">
    <property type="term" value="C:outer membrane-bounded periplasmic space"/>
    <property type="evidence" value="ECO:0007669"/>
    <property type="project" value="TreeGrafter"/>
</dbReference>
<organism evidence="3 4">
    <name type="scientific">Archangium gephyra</name>
    <dbReference type="NCBI Taxonomy" id="48"/>
    <lineage>
        <taxon>Bacteria</taxon>
        <taxon>Pseudomonadati</taxon>
        <taxon>Myxococcota</taxon>
        <taxon>Myxococcia</taxon>
        <taxon>Myxococcales</taxon>
        <taxon>Cystobacterineae</taxon>
        <taxon>Archangiaceae</taxon>
        <taxon>Archangium</taxon>
    </lineage>
</organism>
<sequence length="357" mass="38452">MRVALVLALAASSAFASETMRIAVGPEVSRVVLEGSSLRVGADLDDALYEPFASTKVEIVARGGQLVVGGTGFPADALRFRSGEEGDGVITVSGTRVRGDVVVLIGKSQLVVVNVLPLEDYLVGVLGGEMPRSFPTEALKAQAIAARTYALNKKLDQYSQPYHLGSSVISQVYKGLDVEDPRTREAVEATRGMVLTWQLQPIEAYFHSSCGGRTETGAEALGRELPYLQAVDCPCGRLPTSHWTLNLNAGDLKALSPKSSSLRVQGRSATGRAQRVEVGSRTISAVSFRERIGYMKLKSLNFEIEKSGSGWKVAGHGFGHGAGLCQWGARVYAEKGWGFQKILLHYYPGTELQTLYE</sequence>
<feature type="signal peptide" evidence="1">
    <location>
        <begin position="1"/>
        <end position="16"/>
    </location>
</feature>
<protein>
    <submittedName>
        <fullName evidence="3">Stage II sporulation protein SpoIID</fullName>
    </submittedName>
</protein>
<dbReference type="InterPro" id="IPR013486">
    <property type="entry name" value="SpoIID/LytB"/>
</dbReference>
<comment type="caution">
    <text evidence="3">The sequence shown here is derived from an EMBL/GenBank/DDBJ whole genome shotgun (WGS) entry which is preliminary data.</text>
</comment>
<dbReference type="PANTHER" id="PTHR30032">
    <property type="entry name" value="N-ACETYLMURAMOYL-L-ALANINE AMIDASE-RELATED"/>
    <property type="match status" value="1"/>
</dbReference>
<accession>A0A2W5TID2</accession>
<dbReference type="GO" id="GO:0030435">
    <property type="term" value="P:sporulation resulting in formation of a cellular spore"/>
    <property type="evidence" value="ECO:0007669"/>
    <property type="project" value="InterPro"/>
</dbReference>
<evidence type="ECO:0000313" key="4">
    <source>
        <dbReference type="Proteomes" id="UP000249061"/>
    </source>
</evidence>
<evidence type="ECO:0000256" key="1">
    <source>
        <dbReference type="SAM" id="SignalP"/>
    </source>
</evidence>
<feature type="chain" id="PRO_5015846043" evidence="1">
    <location>
        <begin position="17"/>
        <end position="357"/>
    </location>
</feature>
<gene>
    <name evidence="3" type="ORF">DI536_12525</name>
</gene>
<reference evidence="3 4" key="1">
    <citation type="submission" date="2017-08" db="EMBL/GenBank/DDBJ databases">
        <title>Infants hospitalized years apart are colonized by the same room-sourced microbial strains.</title>
        <authorList>
            <person name="Brooks B."/>
            <person name="Olm M.R."/>
            <person name="Firek B.A."/>
            <person name="Baker R."/>
            <person name="Thomas B.C."/>
            <person name="Morowitz M.J."/>
            <person name="Banfield J.F."/>
        </authorList>
    </citation>
    <scope>NUCLEOTIDE SEQUENCE [LARGE SCALE GENOMIC DNA]</scope>
    <source>
        <strain evidence="3">S2_003_000_R2_14</strain>
    </source>
</reference>
<name>A0A2W5TID2_9BACT</name>
<dbReference type="InterPro" id="IPR051922">
    <property type="entry name" value="Bact_Sporulation_Assoc"/>
</dbReference>
<evidence type="ECO:0000259" key="2">
    <source>
        <dbReference type="Pfam" id="PF08486"/>
    </source>
</evidence>
<proteinExistence type="predicted"/>
<feature type="domain" description="Sporulation stage II protein D amidase enhancer LytB N-terminal" evidence="2">
    <location>
        <begin position="108"/>
        <end position="197"/>
    </location>
</feature>
<dbReference type="Pfam" id="PF08486">
    <property type="entry name" value="SpoIID"/>
    <property type="match status" value="1"/>
</dbReference>
<keyword evidence="1" id="KW-0732">Signal</keyword>
<dbReference type="EMBL" id="QFQP01000009">
    <property type="protein sequence ID" value="PZR13567.1"/>
    <property type="molecule type" value="Genomic_DNA"/>
</dbReference>